<keyword evidence="5" id="KW-0648">Protein biosynthesis</keyword>
<dbReference type="GO" id="GO:0005524">
    <property type="term" value="F:ATP binding"/>
    <property type="evidence" value="ECO:0007669"/>
    <property type="project" value="UniProtKB-KW"/>
</dbReference>
<dbReference type="PRINTS" id="PR01042">
    <property type="entry name" value="TRNASYNTHASP"/>
</dbReference>
<dbReference type="InterPro" id="IPR045864">
    <property type="entry name" value="aa-tRNA-synth_II/BPL/LPL"/>
</dbReference>
<organism evidence="8">
    <name type="scientific">marine metagenome</name>
    <dbReference type="NCBI Taxonomy" id="408172"/>
    <lineage>
        <taxon>unclassified sequences</taxon>
        <taxon>metagenomes</taxon>
        <taxon>ecological metagenomes</taxon>
    </lineage>
</organism>
<accession>A0A382GZ45</accession>
<dbReference type="SUPFAM" id="SSF55681">
    <property type="entry name" value="Class II aaRS and biotin synthetases"/>
    <property type="match status" value="1"/>
</dbReference>
<keyword evidence="6" id="KW-0030">Aminoacyl-tRNA synthetase</keyword>
<sequence length="309" mass="34317">SDRPHLGIDMELIEVSDLMQDVEFKVFAEPAKDKESRVACLVLKNQPDISRKQIDDYTDFVANYGAKGLAYIKVHDHKKGIEGMQSPILKFLSQECIDSLAERLKLENGDTIFFGADKSDIVNASLGALREELAKDFNLVQSGWFPVWVTDFPMFHWDSKEKRWMSEHHPFTSPVTDNPKELTSDPKTAVSLGYDLVLNGNEIGGGSIRIHSQKMQSAVFEILGINAEEAQEKFGFFLEALKYGCPPHGGIAFGIDRIVMLMTESTSIRDVIAFPKTQTASCLLTEAPSQAGKTQLKELGIAVKSKSDS</sequence>
<dbReference type="Pfam" id="PF00152">
    <property type="entry name" value="tRNA-synt_2"/>
    <property type="match status" value="1"/>
</dbReference>
<evidence type="ECO:0000256" key="5">
    <source>
        <dbReference type="ARBA" id="ARBA00022917"/>
    </source>
</evidence>
<dbReference type="InterPro" id="IPR004115">
    <property type="entry name" value="GAD-like_sf"/>
</dbReference>
<evidence type="ECO:0000256" key="6">
    <source>
        <dbReference type="ARBA" id="ARBA00023146"/>
    </source>
</evidence>
<gene>
    <name evidence="8" type="ORF">METZ01_LOCUS233068</name>
</gene>
<dbReference type="PANTHER" id="PTHR22594">
    <property type="entry name" value="ASPARTYL/LYSYL-TRNA SYNTHETASE"/>
    <property type="match status" value="1"/>
</dbReference>
<dbReference type="Gene3D" id="3.30.930.10">
    <property type="entry name" value="Bira Bifunctional Protein, Domain 2"/>
    <property type="match status" value="1"/>
</dbReference>
<dbReference type="Gene3D" id="3.30.1360.30">
    <property type="entry name" value="GAD-like domain"/>
    <property type="match status" value="1"/>
</dbReference>
<evidence type="ECO:0000256" key="1">
    <source>
        <dbReference type="ARBA" id="ARBA00006303"/>
    </source>
</evidence>
<dbReference type="GO" id="GO:0004815">
    <property type="term" value="F:aspartate-tRNA ligase activity"/>
    <property type="evidence" value="ECO:0007669"/>
    <property type="project" value="TreeGrafter"/>
</dbReference>
<evidence type="ECO:0000256" key="2">
    <source>
        <dbReference type="ARBA" id="ARBA00022598"/>
    </source>
</evidence>
<evidence type="ECO:0000259" key="7">
    <source>
        <dbReference type="Pfam" id="PF00152"/>
    </source>
</evidence>
<keyword evidence="2" id="KW-0436">Ligase</keyword>
<name>A0A382GZ45_9ZZZZ</name>
<dbReference type="GO" id="GO:0005737">
    <property type="term" value="C:cytoplasm"/>
    <property type="evidence" value="ECO:0007669"/>
    <property type="project" value="InterPro"/>
</dbReference>
<dbReference type="InterPro" id="IPR004364">
    <property type="entry name" value="Aa-tRNA-synt_II"/>
</dbReference>
<dbReference type="AlphaFoldDB" id="A0A382GZ45"/>
<feature type="non-terminal residue" evidence="8">
    <location>
        <position position="1"/>
    </location>
</feature>
<dbReference type="EMBL" id="UINC01058214">
    <property type="protein sequence ID" value="SVB80214.1"/>
    <property type="molecule type" value="Genomic_DNA"/>
</dbReference>
<dbReference type="PANTHER" id="PTHR22594:SF5">
    <property type="entry name" value="ASPARTATE--TRNA LIGASE, MITOCHONDRIAL"/>
    <property type="match status" value="1"/>
</dbReference>
<evidence type="ECO:0000313" key="8">
    <source>
        <dbReference type="EMBL" id="SVB80214.1"/>
    </source>
</evidence>
<feature type="domain" description="Aminoacyl-tRNA synthetase class II (D/K/N)" evidence="7">
    <location>
        <begin position="73"/>
        <end position="278"/>
    </location>
</feature>
<keyword evidence="4" id="KW-0067">ATP-binding</keyword>
<dbReference type="GO" id="GO:0006422">
    <property type="term" value="P:aspartyl-tRNA aminoacylation"/>
    <property type="evidence" value="ECO:0007669"/>
    <property type="project" value="TreeGrafter"/>
</dbReference>
<dbReference type="InterPro" id="IPR002312">
    <property type="entry name" value="Asp/Asn-tRNA-synth_IIb"/>
</dbReference>
<protein>
    <recommendedName>
        <fullName evidence="7">Aminoacyl-tRNA synthetase class II (D/K/N) domain-containing protein</fullName>
    </recommendedName>
</protein>
<dbReference type="SUPFAM" id="SSF55261">
    <property type="entry name" value="GAD domain-like"/>
    <property type="match status" value="1"/>
</dbReference>
<comment type="similarity">
    <text evidence="1">Belongs to the class-II aminoacyl-tRNA synthetase family. Type 1 subfamily.</text>
</comment>
<proteinExistence type="inferred from homology"/>
<evidence type="ECO:0000256" key="4">
    <source>
        <dbReference type="ARBA" id="ARBA00022840"/>
    </source>
</evidence>
<keyword evidence="3" id="KW-0547">Nucleotide-binding</keyword>
<reference evidence="8" key="1">
    <citation type="submission" date="2018-05" db="EMBL/GenBank/DDBJ databases">
        <authorList>
            <person name="Lanie J.A."/>
            <person name="Ng W.-L."/>
            <person name="Kazmierczak K.M."/>
            <person name="Andrzejewski T.M."/>
            <person name="Davidsen T.M."/>
            <person name="Wayne K.J."/>
            <person name="Tettelin H."/>
            <person name="Glass J.I."/>
            <person name="Rusch D."/>
            <person name="Podicherti R."/>
            <person name="Tsui H.-C.T."/>
            <person name="Winkler M.E."/>
        </authorList>
    </citation>
    <scope>NUCLEOTIDE SEQUENCE</scope>
</reference>
<evidence type="ECO:0000256" key="3">
    <source>
        <dbReference type="ARBA" id="ARBA00022741"/>
    </source>
</evidence>